<dbReference type="GO" id="GO:0004590">
    <property type="term" value="F:orotidine-5'-phosphate decarboxylase activity"/>
    <property type="evidence" value="ECO:0007669"/>
    <property type="project" value="UniProtKB-UniRule"/>
</dbReference>
<dbReference type="GO" id="GO:0006207">
    <property type="term" value="P:'de novo' pyrimidine nucleobase biosynthetic process"/>
    <property type="evidence" value="ECO:0007669"/>
    <property type="project" value="InterPro"/>
</dbReference>
<dbReference type="AlphaFoldDB" id="A0A3E0VT74"/>
<comment type="pathway">
    <text evidence="1">Pyrimidine metabolism; UMP biosynthesis via de novo pathway; UMP from orotate: step 2/2.</text>
</comment>
<comment type="caution">
    <text evidence="9">The sequence shown here is derived from an EMBL/GenBank/DDBJ whole genome shotgun (WGS) entry which is preliminary data.</text>
</comment>
<dbReference type="Pfam" id="PF00215">
    <property type="entry name" value="OMPdecase"/>
    <property type="match status" value="1"/>
</dbReference>
<keyword evidence="4" id="KW-0665">Pyrimidine biosynthesis</keyword>
<gene>
    <name evidence="9" type="ORF">B7R21_10200</name>
</gene>
<dbReference type="OrthoDB" id="9808470at2"/>
<feature type="domain" description="Orotidine 5'-phosphate decarboxylase" evidence="8">
    <location>
        <begin position="21"/>
        <end position="283"/>
    </location>
</feature>
<dbReference type="EMBL" id="NBXA01000021">
    <property type="protein sequence ID" value="RFA12810.1"/>
    <property type="molecule type" value="Genomic_DNA"/>
</dbReference>
<dbReference type="InterPro" id="IPR011995">
    <property type="entry name" value="OMPdecase_type-2"/>
</dbReference>
<evidence type="ECO:0000256" key="3">
    <source>
        <dbReference type="ARBA" id="ARBA00022793"/>
    </source>
</evidence>
<comment type="catalytic activity">
    <reaction evidence="6">
        <text>orotidine 5'-phosphate + H(+) = UMP + CO2</text>
        <dbReference type="Rhea" id="RHEA:11596"/>
        <dbReference type="ChEBI" id="CHEBI:15378"/>
        <dbReference type="ChEBI" id="CHEBI:16526"/>
        <dbReference type="ChEBI" id="CHEBI:57538"/>
        <dbReference type="ChEBI" id="CHEBI:57865"/>
        <dbReference type="EC" id="4.1.1.23"/>
    </reaction>
</comment>
<organism evidence="9 10">
    <name type="scientific">Subtercola boreus</name>
    <dbReference type="NCBI Taxonomy" id="120213"/>
    <lineage>
        <taxon>Bacteria</taxon>
        <taxon>Bacillati</taxon>
        <taxon>Actinomycetota</taxon>
        <taxon>Actinomycetes</taxon>
        <taxon>Micrococcales</taxon>
        <taxon>Microbacteriaceae</taxon>
        <taxon>Subtercola</taxon>
    </lineage>
</organism>
<protein>
    <recommendedName>
        <fullName evidence="7">Orotidine-5'-phosphate decarboxylase</fullName>
        <ecNumber evidence="7">4.1.1.23</ecNumber>
    </recommendedName>
</protein>
<proteinExistence type="inferred from homology"/>
<dbReference type="UniPathway" id="UPA00070">
    <property type="reaction ID" value="UER00120"/>
</dbReference>
<dbReference type="SUPFAM" id="SSF51366">
    <property type="entry name" value="Ribulose-phoshate binding barrel"/>
    <property type="match status" value="1"/>
</dbReference>
<evidence type="ECO:0000313" key="10">
    <source>
        <dbReference type="Proteomes" id="UP000256709"/>
    </source>
</evidence>
<dbReference type="PANTHER" id="PTHR43375">
    <property type="entry name" value="OROTIDINE 5'-PHOSPHATE DECARBOXYLASE"/>
    <property type="match status" value="1"/>
</dbReference>
<dbReference type="CDD" id="cd04725">
    <property type="entry name" value="OMP_decarboxylase_like"/>
    <property type="match status" value="1"/>
</dbReference>
<dbReference type="SMART" id="SM00934">
    <property type="entry name" value="OMPdecase"/>
    <property type="match status" value="1"/>
</dbReference>
<dbReference type="GO" id="GO:0044205">
    <property type="term" value="P:'de novo' UMP biosynthetic process"/>
    <property type="evidence" value="ECO:0007669"/>
    <property type="project" value="UniProtKB-UniPathway"/>
</dbReference>
<dbReference type="EC" id="4.1.1.23" evidence="7"/>
<reference evidence="9 10" key="1">
    <citation type="submission" date="2017-04" db="EMBL/GenBank/DDBJ databases">
        <title>Comparative genome analysis of Subtercola boreus.</title>
        <authorList>
            <person name="Cho Y.-J."/>
            <person name="Cho A."/>
            <person name="Kim O.-S."/>
            <person name="Lee J.-I."/>
        </authorList>
    </citation>
    <scope>NUCLEOTIDE SEQUENCE [LARGE SCALE GENOMIC DNA]</scope>
    <source>
        <strain evidence="9 10">P27444</strain>
    </source>
</reference>
<evidence type="ECO:0000256" key="6">
    <source>
        <dbReference type="ARBA" id="ARBA00049157"/>
    </source>
</evidence>
<comment type="similarity">
    <text evidence="2">Belongs to the OMP decarboxylase family. Type 2 subfamily.</text>
</comment>
<accession>A0A3E0VT74</accession>
<dbReference type="InterPro" id="IPR013785">
    <property type="entry name" value="Aldolase_TIM"/>
</dbReference>
<dbReference type="Proteomes" id="UP000256709">
    <property type="component" value="Unassembled WGS sequence"/>
</dbReference>
<evidence type="ECO:0000256" key="7">
    <source>
        <dbReference type="NCBIfam" id="TIGR02127"/>
    </source>
</evidence>
<evidence type="ECO:0000256" key="2">
    <source>
        <dbReference type="ARBA" id="ARBA00008847"/>
    </source>
</evidence>
<evidence type="ECO:0000256" key="5">
    <source>
        <dbReference type="ARBA" id="ARBA00023239"/>
    </source>
</evidence>
<evidence type="ECO:0000256" key="4">
    <source>
        <dbReference type="ARBA" id="ARBA00022975"/>
    </source>
</evidence>
<sequence length="298" mass="30038">MPSGRAPFGERLAGVFETFGQLSVGIDPHDYLLDAWGLPRSASGVREFGLRVVDAAAGRVGILKPQVAFFELYGSAGFSALEDVLAAARAAGLLVIADAKRGDIGTSAAAYGRAWLEPGSPLEADAVTLTAYAGVGSLLPVFELAEQAGKGAFVLSATSNPESFALQTARASWGGEDLSLSGLVAGEVSTFNRSATPGPGGVRAAVGNIGLVLGATKNLTDYGIDRDALAEGPATPVLAPGFGFQGATFGDVRPVFGALTATTVVAVSRSVLAAGASGLASSIQNQAIELNDALAATR</sequence>
<name>A0A3E0VT74_9MICO</name>
<keyword evidence="5" id="KW-0456">Lyase</keyword>
<evidence type="ECO:0000259" key="8">
    <source>
        <dbReference type="SMART" id="SM00934"/>
    </source>
</evidence>
<dbReference type="Gene3D" id="3.20.20.70">
    <property type="entry name" value="Aldolase class I"/>
    <property type="match status" value="1"/>
</dbReference>
<evidence type="ECO:0000256" key="1">
    <source>
        <dbReference type="ARBA" id="ARBA00004861"/>
    </source>
</evidence>
<dbReference type="NCBIfam" id="TIGR02127">
    <property type="entry name" value="pyrF_sub2"/>
    <property type="match status" value="1"/>
</dbReference>
<evidence type="ECO:0000313" key="9">
    <source>
        <dbReference type="EMBL" id="RFA12810.1"/>
    </source>
</evidence>
<dbReference type="InterPro" id="IPR011060">
    <property type="entry name" value="RibuloseP-bd_barrel"/>
</dbReference>
<keyword evidence="3" id="KW-0210">Decarboxylase</keyword>
<dbReference type="PANTHER" id="PTHR43375:SF1">
    <property type="entry name" value="OROTIDINE 5'-PHOSPHATE DECARBOXYLASE"/>
    <property type="match status" value="1"/>
</dbReference>
<dbReference type="InterPro" id="IPR001754">
    <property type="entry name" value="OMPdeCOase_dom"/>
</dbReference>